<proteinExistence type="predicted"/>
<name>A0ABR0AS93_9CRUS</name>
<reference evidence="1 2" key="1">
    <citation type="journal article" date="2023" name="Nucleic Acids Res.">
        <title>The hologenome of Daphnia magna reveals possible DNA methylation and microbiome-mediated evolution of the host genome.</title>
        <authorList>
            <person name="Chaturvedi A."/>
            <person name="Li X."/>
            <person name="Dhandapani V."/>
            <person name="Marshall H."/>
            <person name="Kissane S."/>
            <person name="Cuenca-Cambronero M."/>
            <person name="Asole G."/>
            <person name="Calvet F."/>
            <person name="Ruiz-Romero M."/>
            <person name="Marangio P."/>
            <person name="Guigo R."/>
            <person name="Rago D."/>
            <person name="Mirbahai L."/>
            <person name="Eastwood N."/>
            <person name="Colbourne J.K."/>
            <person name="Zhou J."/>
            <person name="Mallon E."/>
            <person name="Orsini L."/>
        </authorList>
    </citation>
    <scope>NUCLEOTIDE SEQUENCE [LARGE SCALE GENOMIC DNA]</scope>
    <source>
        <strain evidence="1">LRV0_1</strain>
    </source>
</reference>
<organism evidence="1 2">
    <name type="scientific">Daphnia magna</name>
    <dbReference type="NCBI Taxonomy" id="35525"/>
    <lineage>
        <taxon>Eukaryota</taxon>
        <taxon>Metazoa</taxon>
        <taxon>Ecdysozoa</taxon>
        <taxon>Arthropoda</taxon>
        <taxon>Crustacea</taxon>
        <taxon>Branchiopoda</taxon>
        <taxon>Diplostraca</taxon>
        <taxon>Cladocera</taxon>
        <taxon>Anomopoda</taxon>
        <taxon>Daphniidae</taxon>
        <taxon>Daphnia</taxon>
    </lineage>
</organism>
<keyword evidence="2" id="KW-1185">Reference proteome</keyword>
<dbReference type="EMBL" id="JAOYFB010000038">
    <property type="protein sequence ID" value="KAK4027998.1"/>
    <property type="molecule type" value="Genomic_DNA"/>
</dbReference>
<protein>
    <submittedName>
        <fullName evidence="1">Uncharacterized protein</fullName>
    </submittedName>
</protein>
<accession>A0ABR0AS93</accession>
<evidence type="ECO:0000313" key="1">
    <source>
        <dbReference type="EMBL" id="KAK4027998.1"/>
    </source>
</evidence>
<comment type="caution">
    <text evidence="1">The sequence shown here is derived from an EMBL/GenBank/DDBJ whole genome shotgun (WGS) entry which is preliminary data.</text>
</comment>
<dbReference type="Proteomes" id="UP001234178">
    <property type="component" value="Unassembled WGS sequence"/>
</dbReference>
<sequence>MAVKPLTDWFGERRVAVEAVYLASKLNVEADEESRTEADACVGGWIWQSLHSLVGLGHLMLICVKKLLSFLFPSLDWPTLVSTLAGTIVRNSLDITFKPNVFDIHSGGGALSVSFQRSTPGRLESLRRILEERKVYCDVGSESDFSVRLVSGRESASTSISAGLQNGWLGCFGVSNLSVYYDDSYAYASGGAEADADCNGDRQERPGCIENPPTEAFPNRPLLAKTDIALTVSPPPQPLAEASQEAALFSTPVVPKEICREIASLLAVGVSTDQSTLVSKEFPFRSEEEDFSLKTPKLDRWISRRAKEKNVLKTVNSMKEMLIKTQLKIMDIDPPLIDLYSRVSATPDDIPAESEDNQLSAPHLLKDESAFTTGKETREHLFTGEFLSLMLWEANQDETSKT</sequence>
<gene>
    <name evidence="1" type="ORF">OUZ56_017161</name>
</gene>
<evidence type="ECO:0000313" key="2">
    <source>
        <dbReference type="Proteomes" id="UP001234178"/>
    </source>
</evidence>